<feature type="transmembrane region" description="Helical" evidence="6">
    <location>
        <begin position="270"/>
        <end position="288"/>
    </location>
</feature>
<keyword evidence="3 7" id="KW-0732">Signal</keyword>
<comment type="subcellular location">
    <subcellularLocation>
        <location evidence="1">Secreted</location>
    </subcellularLocation>
</comment>
<evidence type="ECO:0000256" key="2">
    <source>
        <dbReference type="ARBA" id="ARBA00022525"/>
    </source>
</evidence>
<keyword evidence="6" id="KW-1133">Transmembrane helix</keyword>
<keyword evidence="10" id="KW-1185">Reference proteome</keyword>
<evidence type="ECO:0000313" key="10">
    <source>
        <dbReference type="Proteomes" id="UP000027195"/>
    </source>
</evidence>
<gene>
    <name evidence="9" type="ORF">BOTBODRAFT_51560</name>
</gene>
<dbReference type="InParanoid" id="A0A067N8Y5"/>
<keyword evidence="4" id="KW-1015">Disulfide bond</keyword>
<reference evidence="10" key="1">
    <citation type="journal article" date="2014" name="Proc. Natl. Acad. Sci. U.S.A.">
        <title>Extensive sampling of basidiomycete genomes demonstrates inadequacy of the white-rot/brown-rot paradigm for wood decay fungi.</title>
        <authorList>
            <person name="Riley R."/>
            <person name="Salamov A.A."/>
            <person name="Brown D.W."/>
            <person name="Nagy L.G."/>
            <person name="Floudas D."/>
            <person name="Held B.W."/>
            <person name="Levasseur A."/>
            <person name="Lombard V."/>
            <person name="Morin E."/>
            <person name="Otillar R."/>
            <person name="Lindquist E.A."/>
            <person name="Sun H."/>
            <person name="LaButti K.M."/>
            <person name="Schmutz J."/>
            <person name="Jabbour D."/>
            <person name="Luo H."/>
            <person name="Baker S.E."/>
            <person name="Pisabarro A.G."/>
            <person name="Walton J.D."/>
            <person name="Blanchette R.A."/>
            <person name="Henrissat B."/>
            <person name="Martin F."/>
            <person name="Cullen D."/>
            <person name="Hibbett D.S."/>
            <person name="Grigoriev I.V."/>
        </authorList>
    </citation>
    <scope>NUCLEOTIDE SEQUENCE [LARGE SCALE GENOMIC DNA]</scope>
    <source>
        <strain evidence="10">FD-172 SS1</strain>
    </source>
</reference>
<evidence type="ECO:0000256" key="7">
    <source>
        <dbReference type="SAM" id="SignalP"/>
    </source>
</evidence>
<dbReference type="GO" id="GO:0005576">
    <property type="term" value="C:extracellular region"/>
    <property type="evidence" value="ECO:0007669"/>
    <property type="project" value="UniProtKB-SubCell"/>
</dbReference>
<feature type="domain" description="CFEM" evidence="8">
    <location>
        <begin position="1"/>
        <end position="114"/>
    </location>
</feature>
<keyword evidence="6" id="KW-0472">Membrane</keyword>
<evidence type="ECO:0000256" key="3">
    <source>
        <dbReference type="ARBA" id="ARBA00022729"/>
    </source>
</evidence>
<evidence type="ECO:0000256" key="1">
    <source>
        <dbReference type="ARBA" id="ARBA00004613"/>
    </source>
</evidence>
<feature type="region of interest" description="Disordered" evidence="5">
    <location>
        <begin position="96"/>
        <end position="128"/>
    </location>
</feature>
<keyword evidence="2" id="KW-0964">Secreted</keyword>
<feature type="signal peptide" evidence="7">
    <location>
        <begin position="1"/>
        <end position="18"/>
    </location>
</feature>
<name>A0A067N8Y5_BOTB1</name>
<dbReference type="SMART" id="SM00747">
    <property type="entry name" value="CFEM"/>
    <property type="match status" value="2"/>
</dbReference>
<feature type="compositionally biased region" description="Low complexity" evidence="5">
    <location>
        <begin position="98"/>
        <end position="119"/>
    </location>
</feature>
<sequence>MRPFPLVSLLALASSVFAQQPDASAIPACALTCATSAASSTGCNDITNTQCVCTSTFLGAVQPCVTSSCQGRDLAAALSSFNALCPGLAPGGGGGATGTPTSAAASSIPAPTASPTVAPGTPPSTPLPSVGPVPQCAATCSAQNGCSNPADPNCVCKDDFKNNVAQCLLKNCTTDEIITVKGLSKSLCSGSIPGIPVAGPGGTSTYYPLGSTPIAIPGSPAVVVPPMGAPGGMYPPIIIITLPPAAPTSTANNSTSTNAAYSAMPLNGQGVATGFVVAVIGMMFAPFLL</sequence>
<proteinExistence type="predicted"/>
<dbReference type="PROSITE" id="PS52012">
    <property type="entry name" value="CFEM"/>
    <property type="match status" value="1"/>
</dbReference>
<dbReference type="HOGENOM" id="CLU_963072_0_0_1"/>
<evidence type="ECO:0000259" key="8">
    <source>
        <dbReference type="PROSITE" id="PS52012"/>
    </source>
</evidence>
<evidence type="ECO:0000256" key="4">
    <source>
        <dbReference type="ARBA" id="ARBA00023157"/>
    </source>
</evidence>
<dbReference type="Pfam" id="PF05730">
    <property type="entry name" value="CFEM"/>
    <property type="match status" value="2"/>
</dbReference>
<evidence type="ECO:0000256" key="6">
    <source>
        <dbReference type="SAM" id="Phobius"/>
    </source>
</evidence>
<dbReference type="InterPro" id="IPR008427">
    <property type="entry name" value="Extracellular_membr_CFEM_dom"/>
</dbReference>
<accession>A0A067N8Y5</accession>
<evidence type="ECO:0000256" key="5">
    <source>
        <dbReference type="SAM" id="MobiDB-lite"/>
    </source>
</evidence>
<organism evidence="9 10">
    <name type="scientific">Botryobasidium botryosum (strain FD-172 SS1)</name>
    <dbReference type="NCBI Taxonomy" id="930990"/>
    <lineage>
        <taxon>Eukaryota</taxon>
        <taxon>Fungi</taxon>
        <taxon>Dikarya</taxon>
        <taxon>Basidiomycota</taxon>
        <taxon>Agaricomycotina</taxon>
        <taxon>Agaricomycetes</taxon>
        <taxon>Cantharellales</taxon>
        <taxon>Botryobasidiaceae</taxon>
        <taxon>Botryobasidium</taxon>
    </lineage>
</organism>
<protein>
    <recommendedName>
        <fullName evidence="8">CFEM domain-containing protein</fullName>
    </recommendedName>
</protein>
<dbReference type="STRING" id="930990.A0A067N8Y5"/>
<evidence type="ECO:0000313" key="9">
    <source>
        <dbReference type="EMBL" id="KDQ20236.1"/>
    </source>
</evidence>
<dbReference type="Proteomes" id="UP000027195">
    <property type="component" value="Unassembled WGS sequence"/>
</dbReference>
<keyword evidence="6" id="KW-0812">Transmembrane</keyword>
<dbReference type="AlphaFoldDB" id="A0A067N8Y5"/>
<dbReference type="EMBL" id="KL198018">
    <property type="protein sequence ID" value="KDQ20236.1"/>
    <property type="molecule type" value="Genomic_DNA"/>
</dbReference>
<feature type="chain" id="PRO_5001641953" description="CFEM domain-containing protein" evidence="7">
    <location>
        <begin position="19"/>
        <end position="289"/>
    </location>
</feature>